<keyword evidence="1" id="KW-0175">Coiled coil</keyword>
<name>A0A8S4PWX4_OWEFU</name>
<dbReference type="AlphaFoldDB" id="A0A8S4PWX4"/>
<sequence>DRAKALQLVGQLQGTALAVLTDLSLEDHFNYEVLIAALKYRFEPPEQNETSRAKLKNKLRGGKETLEELAQEVRKLSREAFRGIPRETLEYFAMTSFIYALNDKDLEWHVQSSNPKTLNDALTGALKYESFQKGRAKRMSPELNDSSTLLVNANYALNKMSYSQMETRMKVLEETLEKLGVNRPCGLCNSFEHFTKNCFRRHPKSKKYGA</sequence>
<evidence type="ECO:0000313" key="2">
    <source>
        <dbReference type="EMBL" id="CAH1797776.1"/>
    </source>
</evidence>
<gene>
    <name evidence="2" type="ORF">OFUS_LOCUS22002</name>
</gene>
<feature type="non-terminal residue" evidence="2">
    <location>
        <position position="1"/>
    </location>
</feature>
<dbReference type="Proteomes" id="UP000749559">
    <property type="component" value="Unassembled WGS sequence"/>
</dbReference>
<dbReference type="EMBL" id="CAIIXF020000010">
    <property type="protein sequence ID" value="CAH1797776.1"/>
    <property type="molecule type" value="Genomic_DNA"/>
</dbReference>
<dbReference type="PANTHER" id="PTHR45823:SF1">
    <property type="entry name" value="T-SNARE COILED-COIL HOMOLOGY DOMAIN-CONTAINING PROTEIN"/>
    <property type="match status" value="1"/>
</dbReference>
<protein>
    <submittedName>
        <fullName evidence="2">Uncharacterized protein</fullName>
    </submittedName>
</protein>
<organism evidence="2 3">
    <name type="scientific">Owenia fusiformis</name>
    <name type="common">Polychaete worm</name>
    <dbReference type="NCBI Taxonomy" id="6347"/>
    <lineage>
        <taxon>Eukaryota</taxon>
        <taxon>Metazoa</taxon>
        <taxon>Spiralia</taxon>
        <taxon>Lophotrochozoa</taxon>
        <taxon>Annelida</taxon>
        <taxon>Polychaeta</taxon>
        <taxon>Sedentaria</taxon>
        <taxon>Canalipalpata</taxon>
        <taxon>Sabellida</taxon>
        <taxon>Oweniida</taxon>
        <taxon>Oweniidae</taxon>
        <taxon>Owenia</taxon>
    </lineage>
</organism>
<proteinExistence type="predicted"/>
<dbReference type="PANTHER" id="PTHR45823">
    <property type="entry name" value="T-SNARE COILED-COIL HOMOLOGY DOMAIN-CONTAINING PROTEIN"/>
    <property type="match status" value="1"/>
</dbReference>
<comment type="caution">
    <text evidence="2">The sequence shown here is derived from an EMBL/GenBank/DDBJ whole genome shotgun (WGS) entry which is preliminary data.</text>
</comment>
<accession>A0A8S4PWX4</accession>
<reference evidence="2" key="1">
    <citation type="submission" date="2022-03" db="EMBL/GenBank/DDBJ databases">
        <authorList>
            <person name="Martin C."/>
        </authorList>
    </citation>
    <scope>NUCLEOTIDE SEQUENCE</scope>
</reference>
<evidence type="ECO:0000313" key="3">
    <source>
        <dbReference type="Proteomes" id="UP000749559"/>
    </source>
</evidence>
<feature type="non-terminal residue" evidence="2">
    <location>
        <position position="210"/>
    </location>
</feature>
<keyword evidence="3" id="KW-1185">Reference proteome</keyword>
<feature type="coiled-coil region" evidence="1">
    <location>
        <begin position="52"/>
        <end position="79"/>
    </location>
</feature>
<dbReference type="OrthoDB" id="6091153at2759"/>
<evidence type="ECO:0000256" key="1">
    <source>
        <dbReference type="SAM" id="Coils"/>
    </source>
</evidence>